<dbReference type="PANTHER" id="PTHR28360">
    <property type="entry name" value="DYNACTIN SUBUNIT 3"/>
    <property type="match status" value="1"/>
</dbReference>
<dbReference type="InterPro" id="IPR009991">
    <property type="entry name" value="DCTN3"/>
</dbReference>
<protein>
    <submittedName>
        <fullName evidence="2">DgyrCDS12638</fullName>
    </submittedName>
</protein>
<accession>A0A7I8W8M5</accession>
<name>A0A7I8W8M5_9ANNE</name>
<reference evidence="2 3" key="1">
    <citation type="submission" date="2020-08" db="EMBL/GenBank/DDBJ databases">
        <authorList>
            <person name="Hejnol A."/>
        </authorList>
    </citation>
    <scope>NUCLEOTIDE SEQUENCE [LARGE SCALE GENOMIC DNA]</scope>
</reference>
<dbReference type="AlphaFoldDB" id="A0A7I8W8M5"/>
<dbReference type="Pfam" id="PF07426">
    <property type="entry name" value="Dynactin_p22"/>
    <property type="match status" value="1"/>
</dbReference>
<comment type="caution">
    <text evidence="2">The sequence shown here is derived from an EMBL/GenBank/DDBJ whole genome shotgun (WGS) entry which is preliminary data.</text>
</comment>
<dbReference type="GO" id="GO:0061640">
    <property type="term" value="P:cytoskeleton-dependent cytokinesis"/>
    <property type="evidence" value="ECO:0007669"/>
    <property type="project" value="InterPro"/>
</dbReference>
<dbReference type="OrthoDB" id="16729at2759"/>
<organism evidence="2 3">
    <name type="scientific">Dimorphilus gyrociliatus</name>
    <dbReference type="NCBI Taxonomy" id="2664684"/>
    <lineage>
        <taxon>Eukaryota</taxon>
        <taxon>Metazoa</taxon>
        <taxon>Spiralia</taxon>
        <taxon>Lophotrochozoa</taxon>
        <taxon>Annelida</taxon>
        <taxon>Polychaeta</taxon>
        <taxon>Polychaeta incertae sedis</taxon>
        <taxon>Dinophilidae</taxon>
        <taxon>Dimorphilus</taxon>
    </lineage>
</organism>
<dbReference type="EMBL" id="CAJFCJ010000020">
    <property type="protein sequence ID" value="CAD5124349.1"/>
    <property type="molecule type" value="Genomic_DNA"/>
</dbReference>
<dbReference type="GO" id="GO:0005869">
    <property type="term" value="C:dynactin complex"/>
    <property type="evidence" value="ECO:0007669"/>
    <property type="project" value="InterPro"/>
</dbReference>
<dbReference type="PANTHER" id="PTHR28360:SF1">
    <property type="entry name" value="DYNACTIN SUBUNIT 3"/>
    <property type="match status" value="1"/>
</dbReference>
<keyword evidence="1" id="KW-0175">Coiled coil</keyword>
<proteinExistence type="predicted"/>
<dbReference type="Proteomes" id="UP000549394">
    <property type="component" value="Unassembled WGS sequence"/>
</dbReference>
<keyword evidence="3" id="KW-1185">Reference proteome</keyword>
<evidence type="ECO:0000313" key="3">
    <source>
        <dbReference type="Proteomes" id="UP000549394"/>
    </source>
</evidence>
<gene>
    <name evidence="2" type="ORF">DGYR_LOCUS11903</name>
</gene>
<feature type="coiled-coil region" evidence="1">
    <location>
        <begin position="89"/>
        <end position="116"/>
    </location>
</feature>
<evidence type="ECO:0000256" key="1">
    <source>
        <dbReference type="SAM" id="Coils"/>
    </source>
</evidence>
<sequence>MGTSLDAVTLLEQRLDKLESLVLGPKGSGNENSDIIGSVVKSNEKLNLALTGRQKIINLFKQLDDLESYLSLEYSKKALLSNRTKVDIIVAEEELMKQSTENLEKIKDLSKALDSEHIKSVSSLNGKLNQLCVVHLQQKDAANDYSAEVKGLLEHYNNIVSFYHI</sequence>
<evidence type="ECO:0000313" key="2">
    <source>
        <dbReference type="EMBL" id="CAD5124349.1"/>
    </source>
</evidence>